<organism evidence="4">
    <name type="scientific">Trypanosoma vivax (strain Y486)</name>
    <dbReference type="NCBI Taxonomy" id="1055687"/>
    <lineage>
        <taxon>Eukaryota</taxon>
        <taxon>Discoba</taxon>
        <taxon>Euglenozoa</taxon>
        <taxon>Kinetoplastea</taxon>
        <taxon>Metakinetoplastina</taxon>
        <taxon>Trypanosomatida</taxon>
        <taxon>Trypanosomatidae</taxon>
        <taxon>Trypanosoma</taxon>
        <taxon>Duttonella</taxon>
    </lineage>
</organism>
<dbReference type="InterPro" id="IPR052070">
    <property type="entry name" value="ESCRT-I_UEV_domain"/>
</dbReference>
<dbReference type="CDD" id="cd11685">
    <property type="entry name" value="UEV_TSG101-like"/>
    <property type="match status" value="1"/>
</dbReference>
<dbReference type="EMBL" id="HE573027">
    <property type="protein sequence ID" value="CCC53916.1"/>
    <property type="molecule type" value="Genomic_DNA"/>
</dbReference>
<dbReference type="Gene3D" id="3.30.40.10">
    <property type="entry name" value="Zinc/RING finger domain, C3HC4 (zinc finger)"/>
    <property type="match status" value="1"/>
</dbReference>
<evidence type="ECO:0000259" key="3">
    <source>
        <dbReference type="PROSITE" id="PS51322"/>
    </source>
</evidence>
<reference evidence="4" key="1">
    <citation type="journal article" date="2012" name="Proc. Natl. Acad. Sci. U.S.A.">
        <title>Antigenic diversity is generated by distinct evolutionary mechanisms in African trypanosome species.</title>
        <authorList>
            <person name="Jackson A.P."/>
            <person name="Berry A."/>
            <person name="Aslett M."/>
            <person name="Allison H.C."/>
            <person name="Burton P."/>
            <person name="Vavrova-Anderson J."/>
            <person name="Brown R."/>
            <person name="Browne H."/>
            <person name="Corton N."/>
            <person name="Hauser H."/>
            <person name="Gamble J."/>
            <person name="Gilderthorp R."/>
            <person name="Marcello L."/>
            <person name="McQuillan J."/>
            <person name="Otto T.D."/>
            <person name="Quail M.A."/>
            <person name="Sanders M.J."/>
            <person name="van Tonder A."/>
            <person name="Ginger M.L."/>
            <person name="Field M.C."/>
            <person name="Barry J.D."/>
            <person name="Hertz-Fowler C."/>
            <person name="Berriman M."/>
        </authorList>
    </citation>
    <scope>NUCLEOTIDE SEQUENCE</scope>
    <source>
        <strain evidence="4">Y486</strain>
    </source>
</reference>
<dbReference type="InterPro" id="IPR008883">
    <property type="entry name" value="UEV_N"/>
</dbReference>
<proteinExistence type="predicted"/>
<dbReference type="GO" id="GO:0008333">
    <property type="term" value="P:endosome to lysosome transport"/>
    <property type="evidence" value="ECO:0007669"/>
    <property type="project" value="TreeGrafter"/>
</dbReference>
<dbReference type="Pfam" id="PF05743">
    <property type="entry name" value="UEV"/>
    <property type="match status" value="1"/>
</dbReference>
<evidence type="ECO:0000313" key="4">
    <source>
        <dbReference type="EMBL" id="CCC53916.1"/>
    </source>
</evidence>
<accession>G0U8J0</accession>
<dbReference type="SUPFAM" id="SSF57850">
    <property type="entry name" value="RING/U-box"/>
    <property type="match status" value="1"/>
</dbReference>
<dbReference type="PROSITE" id="PS50089">
    <property type="entry name" value="ZF_RING_2"/>
    <property type="match status" value="1"/>
</dbReference>
<dbReference type="GO" id="GO:0043130">
    <property type="term" value="F:ubiquitin binding"/>
    <property type="evidence" value="ECO:0007669"/>
    <property type="project" value="TreeGrafter"/>
</dbReference>
<dbReference type="Gene3D" id="3.10.110.10">
    <property type="entry name" value="Ubiquitin Conjugating Enzyme"/>
    <property type="match status" value="1"/>
</dbReference>
<dbReference type="GO" id="GO:0000813">
    <property type="term" value="C:ESCRT I complex"/>
    <property type="evidence" value="ECO:0007669"/>
    <property type="project" value="TreeGrafter"/>
</dbReference>
<dbReference type="GO" id="GO:0015031">
    <property type="term" value="P:protein transport"/>
    <property type="evidence" value="ECO:0007669"/>
    <property type="project" value="InterPro"/>
</dbReference>
<feature type="domain" description="UEV" evidence="3">
    <location>
        <begin position="1"/>
        <end position="161"/>
    </location>
</feature>
<dbReference type="InterPro" id="IPR001841">
    <property type="entry name" value="Znf_RING"/>
</dbReference>
<gene>
    <name evidence="4" type="ORF">TVY486_1114000</name>
</gene>
<dbReference type="VEuPathDB" id="TriTrypDB:TvY486_1114000"/>
<protein>
    <submittedName>
        <fullName evidence="4">Uncharacterized protein</fullName>
    </submittedName>
</protein>
<keyword evidence="1" id="KW-0479">Metal-binding</keyword>
<sequence length="239" mass="25955">MAESIPQFFGRSANQADGLGQVSDDLLALCDKFSLSFRMATWGATKQSKVCVYGGLPISIGRQSGSSGDAGGDPEDRHQYMIPIQIWLTRQYPIDPPLLLLLSTDPGCRVLGNHKYVDVTGRCHTPELAAWKPDSSSLCHVVEDLKRLLEAEGIPPLCVDKGISTSLPRCPSGSPLDATVAGGDDPDCEDDSQCIVCFGPKDTILVPCGHYCFCISCATNVPLCPLCREYVKFRQRVFK</sequence>
<dbReference type="PANTHER" id="PTHR23306:SF3">
    <property type="entry name" value="TUMOR SUPPRESSOR PROTEIN 101"/>
    <property type="match status" value="1"/>
</dbReference>
<dbReference type="AlphaFoldDB" id="G0U8J0"/>
<evidence type="ECO:0000256" key="1">
    <source>
        <dbReference type="PROSITE-ProRule" id="PRU00175"/>
    </source>
</evidence>
<dbReference type="Pfam" id="PF13920">
    <property type="entry name" value="zf-C3HC4_3"/>
    <property type="match status" value="1"/>
</dbReference>
<feature type="domain" description="RING-type" evidence="2">
    <location>
        <begin position="194"/>
        <end position="228"/>
    </location>
</feature>
<keyword evidence="1" id="KW-0862">Zinc</keyword>
<dbReference type="InterPro" id="IPR016135">
    <property type="entry name" value="UBQ-conjugating_enzyme/RWD"/>
</dbReference>
<dbReference type="PROSITE" id="PS51322">
    <property type="entry name" value="UEV"/>
    <property type="match status" value="1"/>
</dbReference>
<evidence type="ECO:0000259" key="2">
    <source>
        <dbReference type="PROSITE" id="PS50089"/>
    </source>
</evidence>
<dbReference type="PANTHER" id="PTHR23306">
    <property type="entry name" value="TUMOR SUSCEPTIBILITY GENE 101 PROTEIN-RELATED"/>
    <property type="match status" value="1"/>
</dbReference>
<dbReference type="GO" id="GO:0008270">
    <property type="term" value="F:zinc ion binding"/>
    <property type="evidence" value="ECO:0007669"/>
    <property type="project" value="UniProtKB-KW"/>
</dbReference>
<dbReference type="OMA" id="AANITEC"/>
<keyword evidence="1" id="KW-0863">Zinc-finger</keyword>
<name>G0U8J0_TRYVY</name>
<dbReference type="InterPro" id="IPR013083">
    <property type="entry name" value="Znf_RING/FYVE/PHD"/>
</dbReference>
<dbReference type="SUPFAM" id="SSF54495">
    <property type="entry name" value="UBC-like"/>
    <property type="match status" value="1"/>
</dbReference>